<accession>A0A6J4J7D3</accession>
<name>A0A6J4J7D3_9CHLR</name>
<protein>
    <submittedName>
        <fullName evidence="3">Uncharacterized protein</fullName>
    </submittedName>
</protein>
<dbReference type="PANTHER" id="PTHR34580">
    <property type="match status" value="1"/>
</dbReference>
<reference evidence="3" key="1">
    <citation type="submission" date="2020-02" db="EMBL/GenBank/DDBJ databases">
        <authorList>
            <person name="Meier V. D."/>
        </authorList>
    </citation>
    <scope>NUCLEOTIDE SEQUENCE</scope>
    <source>
        <strain evidence="3">AVDCRST_MAG93</strain>
    </source>
</reference>
<dbReference type="Pfam" id="PF25583">
    <property type="entry name" value="WCX"/>
    <property type="match status" value="1"/>
</dbReference>
<evidence type="ECO:0000313" key="3">
    <source>
        <dbReference type="EMBL" id="CAA9272745.1"/>
    </source>
</evidence>
<dbReference type="AlphaFoldDB" id="A0A6J4J7D3"/>
<dbReference type="InterPro" id="IPR026881">
    <property type="entry name" value="WYL_dom"/>
</dbReference>
<organism evidence="3">
    <name type="scientific">uncultured Chloroflexia bacterium</name>
    <dbReference type="NCBI Taxonomy" id="1672391"/>
    <lineage>
        <taxon>Bacteria</taxon>
        <taxon>Bacillati</taxon>
        <taxon>Chloroflexota</taxon>
        <taxon>Chloroflexia</taxon>
        <taxon>environmental samples</taxon>
    </lineage>
</organism>
<dbReference type="PANTHER" id="PTHR34580:SF3">
    <property type="entry name" value="PROTEIN PAFB"/>
    <property type="match status" value="1"/>
</dbReference>
<evidence type="ECO:0000259" key="2">
    <source>
        <dbReference type="Pfam" id="PF25583"/>
    </source>
</evidence>
<gene>
    <name evidence="3" type="ORF">AVDCRST_MAG93-2722</name>
</gene>
<evidence type="ECO:0000259" key="1">
    <source>
        <dbReference type="Pfam" id="PF13280"/>
    </source>
</evidence>
<sequence>MGYCHLREEIRTFRLDRVAEVALTDGTFVPPDAFDALGFVEDSIAGMPQTWRVDVWLHATIEEARRWFPPTSAVLKPAGDGVAASYSTNDLDEAAQFLAQLPCSLEIHGPHEIRAALERLAERIANLARPTPGG</sequence>
<dbReference type="EMBL" id="CADCTR010000933">
    <property type="protein sequence ID" value="CAA9272745.1"/>
    <property type="molecule type" value="Genomic_DNA"/>
</dbReference>
<feature type="domain" description="WYL" evidence="1">
    <location>
        <begin position="2"/>
        <end position="22"/>
    </location>
</feature>
<dbReference type="Pfam" id="PF13280">
    <property type="entry name" value="WYL"/>
    <property type="match status" value="1"/>
</dbReference>
<feature type="domain" description="WCX" evidence="2">
    <location>
        <begin position="50"/>
        <end position="125"/>
    </location>
</feature>
<dbReference type="PROSITE" id="PS52050">
    <property type="entry name" value="WYL"/>
    <property type="match status" value="1"/>
</dbReference>
<dbReference type="InterPro" id="IPR057727">
    <property type="entry name" value="WCX_dom"/>
</dbReference>
<dbReference type="InterPro" id="IPR051534">
    <property type="entry name" value="CBASS_pafABC_assoc_protein"/>
</dbReference>
<proteinExistence type="predicted"/>